<dbReference type="InterPro" id="IPR002885">
    <property type="entry name" value="PPR_rpt"/>
</dbReference>
<dbReference type="GO" id="GO:0003723">
    <property type="term" value="F:RNA binding"/>
    <property type="evidence" value="ECO:0007669"/>
    <property type="project" value="InterPro"/>
</dbReference>
<organism evidence="3 4">
    <name type="scientific">Rubus argutus</name>
    <name type="common">Southern blackberry</name>
    <dbReference type="NCBI Taxonomy" id="59490"/>
    <lineage>
        <taxon>Eukaryota</taxon>
        <taxon>Viridiplantae</taxon>
        <taxon>Streptophyta</taxon>
        <taxon>Embryophyta</taxon>
        <taxon>Tracheophyta</taxon>
        <taxon>Spermatophyta</taxon>
        <taxon>Magnoliopsida</taxon>
        <taxon>eudicotyledons</taxon>
        <taxon>Gunneridae</taxon>
        <taxon>Pentapetalae</taxon>
        <taxon>rosids</taxon>
        <taxon>fabids</taxon>
        <taxon>Rosales</taxon>
        <taxon>Rosaceae</taxon>
        <taxon>Rosoideae</taxon>
        <taxon>Rosoideae incertae sedis</taxon>
        <taxon>Rubus</taxon>
    </lineage>
</organism>
<protein>
    <recommendedName>
        <fullName evidence="5">Pentatricopeptide repeat-containing protein</fullName>
    </recommendedName>
</protein>
<dbReference type="PANTHER" id="PTHR47926:SF345">
    <property type="entry name" value="(WILD MALAYSIAN BANANA) HYPOTHETICAL PROTEIN"/>
    <property type="match status" value="1"/>
</dbReference>
<comment type="caution">
    <text evidence="3">The sequence shown here is derived from an EMBL/GenBank/DDBJ whole genome shotgun (WGS) entry which is preliminary data.</text>
</comment>
<dbReference type="Proteomes" id="UP001457282">
    <property type="component" value="Unassembled WGS sequence"/>
</dbReference>
<accession>A0AAW1WR58</accession>
<dbReference type="Pfam" id="PF01535">
    <property type="entry name" value="PPR"/>
    <property type="match status" value="4"/>
</dbReference>
<dbReference type="GO" id="GO:0009451">
    <property type="term" value="P:RNA modification"/>
    <property type="evidence" value="ECO:0007669"/>
    <property type="project" value="InterPro"/>
</dbReference>
<dbReference type="NCBIfam" id="TIGR00756">
    <property type="entry name" value="PPR"/>
    <property type="match status" value="3"/>
</dbReference>
<evidence type="ECO:0008006" key="5">
    <source>
        <dbReference type="Google" id="ProtNLM"/>
    </source>
</evidence>
<dbReference type="FunFam" id="1.25.40.10:FF:000989">
    <property type="entry name" value="Pentatricopeptide repeat-containing protein At1g31430"/>
    <property type="match status" value="1"/>
</dbReference>
<dbReference type="Pfam" id="PF20431">
    <property type="entry name" value="E_motif"/>
    <property type="match status" value="1"/>
</dbReference>
<sequence>MRLLARKSQWPTVLQNCKAENRKQLNEIVSHAIVSGVLAHDSFISSKILLLSLPYALEFSRAIFSQIQNLNVFACNFMFKAYTNSPTPLETLSLYNLVRRRFSHVLPDNYSFPLLFKACGRVLLPQKGQELHALTFVLGLHGDVFVQNGLISMYSACGQLQSARKVFDLVPVSVRDVVSWNSVVTGCLQSHRNGDALQVFVKMLADGSARPDAVTLVNALTACARMGSLDVGKKIHGLLLKSGFSLDVFLGSSLIDMYAKCGRMDDARKVFDGIGNRNVVSWTSMIAGYAQSHSFKDAIELFREMQLDGVEADAAMVACVIAACGNSGALDHGRWLHTYCRRSGIYMNLSVENALINMYSKCGEIEKALEIFHDMSIRDVVTWTTMITGLAMNGDSVTALQLFLQMEVASDVRPNEVTFLGVLSACSHGGFVDKGFGYFRAMSEIYNLTPRVEHYGCVVDLLGRANLLNEAERFIRAMPIQPDVIIWRSLLFACRTFENLELAEFVARKIEELEPRNCESSVLLSHLYASASRWCDVNKMRKGMPLQGIQKKPGCSLIEVDGLVHEFTVADSSHCQSDSIYETLRGINKVIKSKRIS</sequence>
<dbReference type="EMBL" id="JBEDUW010000005">
    <property type="protein sequence ID" value="KAK9926496.1"/>
    <property type="molecule type" value="Genomic_DNA"/>
</dbReference>
<dbReference type="InterPro" id="IPR046848">
    <property type="entry name" value="E_motif"/>
</dbReference>
<evidence type="ECO:0000313" key="4">
    <source>
        <dbReference type="Proteomes" id="UP001457282"/>
    </source>
</evidence>
<dbReference type="InterPro" id="IPR046960">
    <property type="entry name" value="PPR_At4g14850-like_plant"/>
</dbReference>
<name>A0AAW1WR58_RUBAR</name>
<dbReference type="FunFam" id="1.25.40.10:FF:000073">
    <property type="entry name" value="Pentatricopeptide repeat-containing protein chloroplastic"/>
    <property type="match status" value="1"/>
</dbReference>
<evidence type="ECO:0000256" key="1">
    <source>
        <dbReference type="ARBA" id="ARBA00022737"/>
    </source>
</evidence>
<dbReference type="Pfam" id="PF13041">
    <property type="entry name" value="PPR_2"/>
    <property type="match status" value="2"/>
</dbReference>
<evidence type="ECO:0000313" key="3">
    <source>
        <dbReference type="EMBL" id="KAK9926496.1"/>
    </source>
</evidence>
<dbReference type="InterPro" id="IPR011990">
    <property type="entry name" value="TPR-like_helical_dom_sf"/>
</dbReference>
<keyword evidence="1" id="KW-0677">Repeat</keyword>
<gene>
    <name evidence="3" type="ORF">M0R45_023724</name>
</gene>
<dbReference type="AlphaFoldDB" id="A0AAW1WR58"/>
<dbReference type="PROSITE" id="PS51375">
    <property type="entry name" value="PPR"/>
    <property type="match status" value="3"/>
</dbReference>
<feature type="repeat" description="PPR" evidence="2">
    <location>
        <begin position="278"/>
        <end position="312"/>
    </location>
</feature>
<evidence type="ECO:0000256" key="2">
    <source>
        <dbReference type="PROSITE-ProRule" id="PRU00708"/>
    </source>
</evidence>
<reference evidence="3 4" key="1">
    <citation type="journal article" date="2023" name="G3 (Bethesda)">
        <title>A chromosome-length genome assembly and annotation of blackberry (Rubus argutus, cv. 'Hillquist').</title>
        <authorList>
            <person name="Bruna T."/>
            <person name="Aryal R."/>
            <person name="Dudchenko O."/>
            <person name="Sargent D.J."/>
            <person name="Mead D."/>
            <person name="Buti M."/>
            <person name="Cavallini A."/>
            <person name="Hytonen T."/>
            <person name="Andres J."/>
            <person name="Pham M."/>
            <person name="Weisz D."/>
            <person name="Mascagni F."/>
            <person name="Usai G."/>
            <person name="Natali L."/>
            <person name="Bassil N."/>
            <person name="Fernandez G.E."/>
            <person name="Lomsadze A."/>
            <person name="Armour M."/>
            <person name="Olukolu B."/>
            <person name="Poorten T."/>
            <person name="Britton C."/>
            <person name="Davik J."/>
            <person name="Ashrafi H."/>
            <person name="Aiden E.L."/>
            <person name="Borodovsky M."/>
            <person name="Worthington M."/>
        </authorList>
    </citation>
    <scope>NUCLEOTIDE SEQUENCE [LARGE SCALE GENOMIC DNA]</scope>
    <source>
        <strain evidence="3">PI 553951</strain>
    </source>
</reference>
<feature type="repeat" description="PPR" evidence="2">
    <location>
        <begin position="176"/>
        <end position="210"/>
    </location>
</feature>
<proteinExistence type="predicted"/>
<dbReference type="FunFam" id="1.25.40.10:FF:000344">
    <property type="entry name" value="Pentatricopeptide repeat-containing protein"/>
    <property type="match status" value="1"/>
</dbReference>
<dbReference type="PANTHER" id="PTHR47926">
    <property type="entry name" value="PENTATRICOPEPTIDE REPEAT-CONTAINING PROTEIN"/>
    <property type="match status" value="1"/>
</dbReference>
<dbReference type="Gene3D" id="1.25.40.10">
    <property type="entry name" value="Tetratricopeptide repeat domain"/>
    <property type="match status" value="3"/>
</dbReference>
<feature type="repeat" description="PPR" evidence="2">
    <location>
        <begin position="348"/>
        <end position="382"/>
    </location>
</feature>
<keyword evidence="4" id="KW-1185">Reference proteome</keyword>